<gene>
    <name evidence="1" type="ORF">WJ0W_005952</name>
    <name evidence="2" type="ORF">WJ0W_006927</name>
</gene>
<name>A0ABN8UES7_9BACL</name>
<evidence type="ECO:0000313" key="1">
    <source>
        <dbReference type="EMBL" id="CAH8248768.1"/>
    </source>
</evidence>
<dbReference type="RefSeq" id="WP_249725695.1">
    <property type="nucleotide sequence ID" value="NZ_AP031286.1"/>
</dbReference>
<dbReference type="EMBL" id="CALYLO010000012">
    <property type="protein sequence ID" value="CAH8248768.1"/>
    <property type="molecule type" value="Genomic_DNA"/>
</dbReference>
<reference evidence="2" key="1">
    <citation type="submission" date="2022-06" db="EMBL/GenBank/DDBJ databases">
        <authorList>
            <person name="Dietemann V."/>
            <person name="Ory F."/>
            <person name="Dainat B."/>
            <person name="Oberhansli S."/>
        </authorList>
    </citation>
    <scope>NUCLEOTIDE SEQUENCE</scope>
    <source>
        <strain evidence="2">Ena-SAMPLE-TAB-26-04-2022-14:26:32:270-5432</strain>
    </source>
</reference>
<sequence>MTAGLERAKTIELLYFMNPYPKRDTAEFQGKYHHLGFNWRAFPLKGDLESLANGLYSALQGVDKEECYDFYAHSDRVSHPGQGRERNGALI</sequence>
<dbReference type="GO" id="GO:0016829">
    <property type="term" value="F:lyase activity"/>
    <property type="evidence" value="ECO:0007669"/>
    <property type="project" value="UniProtKB-KW"/>
</dbReference>
<protein>
    <submittedName>
        <fullName evidence="2">Pyruvate-formate lyase-activating enzyme</fullName>
    </submittedName>
</protein>
<accession>A0ABN8UES7</accession>
<dbReference type="Proteomes" id="UP001154322">
    <property type="component" value="Unassembled WGS sequence"/>
</dbReference>
<keyword evidence="2" id="KW-0456">Lyase</keyword>
<keyword evidence="2" id="KW-0670">Pyruvate</keyword>
<evidence type="ECO:0000313" key="2">
    <source>
        <dbReference type="EMBL" id="CAH8249743.1"/>
    </source>
</evidence>
<dbReference type="EMBL" id="CALYLO010000019">
    <property type="protein sequence ID" value="CAH8249743.1"/>
    <property type="molecule type" value="Genomic_DNA"/>
</dbReference>
<proteinExistence type="predicted"/>
<organism evidence="2 3">
    <name type="scientific">Paenibacillus melissococcoides</name>
    <dbReference type="NCBI Taxonomy" id="2912268"/>
    <lineage>
        <taxon>Bacteria</taxon>
        <taxon>Bacillati</taxon>
        <taxon>Bacillota</taxon>
        <taxon>Bacilli</taxon>
        <taxon>Bacillales</taxon>
        <taxon>Paenibacillaceae</taxon>
        <taxon>Paenibacillus</taxon>
    </lineage>
</organism>
<comment type="caution">
    <text evidence="2">The sequence shown here is derived from an EMBL/GenBank/DDBJ whole genome shotgun (WGS) entry which is preliminary data.</text>
</comment>
<keyword evidence="3" id="KW-1185">Reference proteome</keyword>
<evidence type="ECO:0000313" key="3">
    <source>
        <dbReference type="Proteomes" id="UP001154322"/>
    </source>
</evidence>